<evidence type="ECO:0000259" key="1">
    <source>
        <dbReference type="Pfam" id="PF00814"/>
    </source>
</evidence>
<feature type="domain" description="Gcp-like" evidence="1">
    <location>
        <begin position="38"/>
        <end position="104"/>
    </location>
</feature>
<dbReference type="Proteomes" id="UP000568109">
    <property type="component" value="Unassembled WGS sequence"/>
</dbReference>
<keyword evidence="3" id="KW-1185">Reference proteome</keyword>
<gene>
    <name evidence="2" type="primary">tsaB</name>
    <name evidence="2" type="ORF">HR065_03055</name>
</gene>
<sequence>MNHNQMKKYIILDTSTAFQLVALTDAEKIISLQKNTKSRTFVENMIPLIDIVLQENHVSLQDLSGIIVGVGPGSFTGTKVAVLTAKMLASELNIPLYQISSLLLLSSGYSDVLLTPKIAINENSFYSLSLDNNKVILPEKNYSAAFLKDFPNHLQITEKTFRLSPVQIFFYMTKVAEPHHLVPNYCIPYLNEKVKEVNE</sequence>
<name>A0A851HKU2_9MOLU</name>
<dbReference type="GO" id="GO:0002949">
    <property type="term" value="P:tRNA threonylcarbamoyladenosine modification"/>
    <property type="evidence" value="ECO:0007669"/>
    <property type="project" value="InterPro"/>
</dbReference>
<dbReference type="InterPro" id="IPR022496">
    <property type="entry name" value="T6A_TsaB"/>
</dbReference>
<dbReference type="EMBL" id="JABUOH010000063">
    <property type="protein sequence ID" value="NWN46039.1"/>
    <property type="molecule type" value="Genomic_DNA"/>
</dbReference>
<evidence type="ECO:0000313" key="3">
    <source>
        <dbReference type="Proteomes" id="UP000568109"/>
    </source>
</evidence>
<dbReference type="InterPro" id="IPR000905">
    <property type="entry name" value="Gcp-like_dom"/>
</dbReference>
<proteinExistence type="predicted"/>
<dbReference type="InterPro" id="IPR043129">
    <property type="entry name" value="ATPase_NBD"/>
</dbReference>
<dbReference type="AlphaFoldDB" id="A0A851HKU2"/>
<keyword evidence="2" id="KW-0808">Transferase</keyword>
<accession>A0A851HKU2</accession>
<protein>
    <submittedName>
        <fullName evidence="2">tRNA (Adenosine(37)-N6)-threonylcarbamoyltransferase complex dimerization subunit type 1 TsaB</fullName>
    </submittedName>
</protein>
<evidence type="ECO:0000313" key="2">
    <source>
        <dbReference type="EMBL" id="NWN46039.1"/>
    </source>
</evidence>
<dbReference type="Pfam" id="PF00814">
    <property type="entry name" value="TsaD"/>
    <property type="match status" value="1"/>
</dbReference>
<dbReference type="Gene3D" id="3.30.420.40">
    <property type="match status" value="1"/>
</dbReference>
<dbReference type="SUPFAM" id="SSF53067">
    <property type="entry name" value="Actin-like ATPase domain"/>
    <property type="match status" value="1"/>
</dbReference>
<dbReference type="NCBIfam" id="TIGR03725">
    <property type="entry name" value="T6A_YeaZ"/>
    <property type="match status" value="1"/>
</dbReference>
<reference evidence="2 3" key="1">
    <citation type="submission" date="2020-06" db="EMBL/GenBank/DDBJ databases">
        <title>Draft genome sequence of Candidatus Phytoplasma pruni (X-disease group, subgroup 16SrIII-B) strain ChTDIII from Argentina.</title>
        <authorList>
            <person name="Fernandez F.D."/>
            <person name="Zuebert C."/>
            <person name="Huettel B."/>
            <person name="Kube M."/>
            <person name="Conci L.R."/>
        </authorList>
    </citation>
    <scope>NUCLEOTIDE SEQUENCE [LARGE SCALE GENOMIC DNA]</scope>
    <source>
        <strain evidence="2 3">ChTDIII</strain>
    </source>
</reference>
<dbReference type="RefSeq" id="WP_178734421.1">
    <property type="nucleotide sequence ID" value="NZ_JABUOH010000063.1"/>
</dbReference>
<dbReference type="GO" id="GO:0016740">
    <property type="term" value="F:transferase activity"/>
    <property type="evidence" value="ECO:0007669"/>
    <property type="project" value="UniProtKB-KW"/>
</dbReference>
<organism evidence="2 3">
    <name type="scientific">Candidatus Phytoplasma pruni</name>
    <dbReference type="NCBI Taxonomy" id="479893"/>
    <lineage>
        <taxon>Bacteria</taxon>
        <taxon>Bacillati</taxon>
        <taxon>Mycoplasmatota</taxon>
        <taxon>Mollicutes</taxon>
        <taxon>Acholeplasmatales</taxon>
        <taxon>Acholeplasmataceae</taxon>
        <taxon>Candidatus Phytoplasma</taxon>
        <taxon>16SrIII (X-disease group)</taxon>
    </lineage>
</organism>
<comment type="caution">
    <text evidence="2">The sequence shown here is derived from an EMBL/GenBank/DDBJ whole genome shotgun (WGS) entry which is preliminary data.</text>
</comment>